<proteinExistence type="predicted"/>
<dbReference type="PATRIC" id="fig|1195763.3.peg.3683"/>
<dbReference type="InterPro" id="IPR051159">
    <property type="entry name" value="Hexapeptide_acetyltransf"/>
</dbReference>
<dbReference type="Gene3D" id="2.160.10.10">
    <property type="entry name" value="Hexapeptide repeat proteins"/>
    <property type="match status" value="1"/>
</dbReference>
<evidence type="ECO:0008006" key="3">
    <source>
        <dbReference type="Google" id="ProtNLM"/>
    </source>
</evidence>
<organism evidence="1 2">
    <name type="scientific">Photobacterium aquae</name>
    <dbReference type="NCBI Taxonomy" id="1195763"/>
    <lineage>
        <taxon>Bacteria</taxon>
        <taxon>Pseudomonadati</taxon>
        <taxon>Pseudomonadota</taxon>
        <taxon>Gammaproteobacteria</taxon>
        <taxon>Vibrionales</taxon>
        <taxon>Vibrionaceae</taxon>
        <taxon>Photobacterium</taxon>
    </lineage>
</organism>
<keyword evidence="2" id="KW-1185">Reference proteome</keyword>
<protein>
    <recommendedName>
        <fullName evidence="3">Capsule biosynthesis protein CapG</fullName>
    </recommendedName>
</protein>
<reference evidence="1 2" key="1">
    <citation type="submission" date="2015-05" db="EMBL/GenBank/DDBJ databases">
        <title>Photobacterium galathea sp. nov.</title>
        <authorList>
            <person name="Machado H."/>
            <person name="Gram L."/>
        </authorList>
    </citation>
    <scope>NUCLEOTIDE SEQUENCE [LARGE SCALE GENOMIC DNA]</scope>
    <source>
        <strain evidence="1 2">CGMCC 1.12159</strain>
    </source>
</reference>
<dbReference type="InterPro" id="IPR001451">
    <property type="entry name" value="Hexapep"/>
</dbReference>
<dbReference type="PANTHER" id="PTHR23416">
    <property type="entry name" value="SIALIC ACID SYNTHASE-RELATED"/>
    <property type="match status" value="1"/>
</dbReference>
<accession>A0A0J1GX16</accession>
<dbReference type="Proteomes" id="UP000036097">
    <property type="component" value="Unassembled WGS sequence"/>
</dbReference>
<comment type="caution">
    <text evidence="1">The sequence shown here is derived from an EMBL/GenBank/DDBJ whole genome shotgun (WGS) entry which is preliminary data.</text>
</comment>
<evidence type="ECO:0000313" key="2">
    <source>
        <dbReference type="Proteomes" id="UP000036097"/>
    </source>
</evidence>
<dbReference type="CDD" id="cd04647">
    <property type="entry name" value="LbH_MAT_like"/>
    <property type="match status" value="1"/>
</dbReference>
<dbReference type="Pfam" id="PF00132">
    <property type="entry name" value="Hexapep"/>
    <property type="match status" value="1"/>
</dbReference>
<name>A0A0J1GX16_9GAMM</name>
<gene>
    <name evidence="1" type="ORF">ABT56_17270</name>
</gene>
<dbReference type="STRING" id="1195763.ABT56_17270"/>
<dbReference type="SUPFAM" id="SSF51161">
    <property type="entry name" value="Trimeric LpxA-like enzymes"/>
    <property type="match status" value="1"/>
</dbReference>
<dbReference type="EMBL" id="LDOT01000024">
    <property type="protein sequence ID" value="KLV03994.1"/>
    <property type="molecule type" value="Genomic_DNA"/>
</dbReference>
<sequence>MIIMIKKIYDKIYKVISHPNQYAKKVGVKLGNNIQLNTKSFGSEPYLITLGDDLYTSANVTFITHDGSVNVLRNLYEECDDVDLIKPIKVGNNVFLGFGVVILPGATIGDNVIVGANSLVKGTLKENCVYAGNPIREICSIKDFYNKRKCDFLHTKKLSKEDKKQYLEREFNG</sequence>
<evidence type="ECO:0000313" key="1">
    <source>
        <dbReference type="EMBL" id="KLV03994.1"/>
    </source>
</evidence>
<dbReference type="InterPro" id="IPR011004">
    <property type="entry name" value="Trimer_LpxA-like_sf"/>
</dbReference>
<dbReference type="AlphaFoldDB" id="A0A0J1GX16"/>